<keyword evidence="2 4" id="KW-0808">Transferase</keyword>
<keyword evidence="1 4" id="KW-0489">Methyltransferase</keyword>
<evidence type="ECO:0000313" key="7">
    <source>
        <dbReference type="Proteomes" id="UP000886842"/>
    </source>
</evidence>
<feature type="compositionally biased region" description="Basic residues" evidence="5">
    <location>
        <begin position="25"/>
        <end position="34"/>
    </location>
</feature>
<comment type="pathway">
    <text evidence="4">Quinol/quinone metabolism; menaquinone biosynthesis; menaquinol from 1,4-dihydroxy-2-naphthoate: step 2/2.</text>
</comment>
<evidence type="ECO:0000313" key="6">
    <source>
        <dbReference type="EMBL" id="HIT75558.1"/>
    </source>
</evidence>
<dbReference type="NCBIfam" id="TIGR01934">
    <property type="entry name" value="MenG_MenH_UbiE"/>
    <property type="match status" value="1"/>
</dbReference>
<keyword evidence="4" id="KW-0474">Menaquinone biosynthesis</keyword>
<dbReference type="EC" id="2.1.1.163" evidence="4"/>
<evidence type="ECO:0000256" key="2">
    <source>
        <dbReference type="ARBA" id="ARBA00022679"/>
    </source>
</evidence>
<comment type="caution">
    <text evidence="4">Lacks conserved residue(s) required for the propagation of feature annotation.</text>
</comment>
<dbReference type="SUPFAM" id="SSF53335">
    <property type="entry name" value="S-adenosyl-L-methionine-dependent methyltransferases"/>
    <property type="match status" value="1"/>
</dbReference>
<comment type="similarity">
    <text evidence="4">Belongs to the class I-like SAM-binding methyltransferase superfamily. MenG/UbiE family.</text>
</comment>
<evidence type="ECO:0000256" key="1">
    <source>
        <dbReference type="ARBA" id="ARBA00022603"/>
    </source>
</evidence>
<feature type="compositionally biased region" description="Low complexity" evidence="5">
    <location>
        <begin position="39"/>
        <end position="50"/>
    </location>
</feature>
<accession>A0A9D1KNP5</accession>
<keyword evidence="3 4" id="KW-0949">S-adenosyl-L-methionine</keyword>
<dbReference type="Pfam" id="PF01209">
    <property type="entry name" value="Ubie_methyltran"/>
    <property type="match status" value="1"/>
</dbReference>
<dbReference type="InterPro" id="IPR029063">
    <property type="entry name" value="SAM-dependent_MTases_sf"/>
</dbReference>
<dbReference type="GO" id="GO:0009234">
    <property type="term" value="P:menaquinone biosynthetic process"/>
    <property type="evidence" value="ECO:0007669"/>
    <property type="project" value="UniProtKB-UniRule"/>
</dbReference>
<feature type="binding site" evidence="4">
    <location>
        <begin position="167"/>
        <end position="168"/>
    </location>
    <ligand>
        <name>S-adenosyl-L-methionine</name>
        <dbReference type="ChEBI" id="CHEBI:59789"/>
    </ligand>
</feature>
<dbReference type="PANTHER" id="PTHR43591:SF24">
    <property type="entry name" value="2-METHOXY-6-POLYPRENYL-1,4-BENZOQUINOL METHYLASE, MITOCHONDRIAL"/>
    <property type="match status" value="1"/>
</dbReference>
<reference evidence="6" key="2">
    <citation type="journal article" date="2021" name="PeerJ">
        <title>Extensive microbial diversity within the chicken gut microbiome revealed by metagenomics and culture.</title>
        <authorList>
            <person name="Gilroy R."/>
            <person name="Ravi A."/>
            <person name="Getino M."/>
            <person name="Pursley I."/>
            <person name="Horton D.L."/>
            <person name="Alikhan N.F."/>
            <person name="Baker D."/>
            <person name="Gharbi K."/>
            <person name="Hall N."/>
            <person name="Watson M."/>
            <person name="Adriaenssens E.M."/>
            <person name="Foster-Nyarko E."/>
            <person name="Jarju S."/>
            <person name="Secka A."/>
            <person name="Antonio M."/>
            <person name="Oren A."/>
            <person name="Chaudhuri R.R."/>
            <person name="La Ragione R."/>
            <person name="Hildebrand F."/>
            <person name="Pallen M.J."/>
        </authorList>
    </citation>
    <scope>NUCLEOTIDE SEQUENCE</scope>
    <source>
        <strain evidence="6">ChiGjej1B1-24693</strain>
    </source>
</reference>
<feature type="binding site" evidence="4">
    <location>
        <position position="127"/>
    </location>
    <ligand>
        <name>S-adenosyl-L-methionine</name>
        <dbReference type="ChEBI" id="CHEBI:59789"/>
    </ligand>
</feature>
<dbReference type="AlphaFoldDB" id="A0A9D1KNP5"/>
<dbReference type="NCBIfam" id="NF001241">
    <property type="entry name" value="PRK00216.1-2"/>
    <property type="match status" value="1"/>
</dbReference>
<dbReference type="CDD" id="cd02440">
    <property type="entry name" value="AdoMet_MTases"/>
    <property type="match status" value="1"/>
</dbReference>
<evidence type="ECO:0000256" key="3">
    <source>
        <dbReference type="ARBA" id="ARBA00022691"/>
    </source>
</evidence>
<feature type="binding site" evidence="4">
    <location>
        <position position="145"/>
    </location>
    <ligand>
        <name>S-adenosyl-L-methionine</name>
        <dbReference type="ChEBI" id="CHEBI:59789"/>
    </ligand>
</feature>
<sequence>MVQDREVPELAGESADADDGFALLGHRHSLRSAPRRATSGRSRSPPGLSPAAVRVGPVPTTSQTSPRRATLGKRTADIASMFDGVAAGYDLTNTVMTAGLDASWRRAVVETCDPQPGQLVLDLAAGTGVSSVELAATGATVVPCDLSVGMVQVGRQRHPDLAFTAADAMALPFADDTFDAVTILFGLRNIADTVGALREIRRVTKPRGRLVVAEFSTPTPWLVRTVYHRVVLPMLPVVARMAASNGVAYDYLAESIRAWPDQLRLAELMVEAGWNVVEWQNLSRGIVALHRARA</sequence>
<evidence type="ECO:0000256" key="4">
    <source>
        <dbReference type="HAMAP-Rule" id="MF_01813"/>
    </source>
</evidence>
<protein>
    <recommendedName>
        <fullName evidence="4">Demethylmenaquinone methyltransferase</fullName>
        <ecNumber evidence="4">2.1.1.163</ecNumber>
    </recommendedName>
</protein>
<dbReference type="GO" id="GO:0032259">
    <property type="term" value="P:methylation"/>
    <property type="evidence" value="ECO:0007669"/>
    <property type="project" value="UniProtKB-KW"/>
</dbReference>
<evidence type="ECO:0000256" key="5">
    <source>
        <dbReference type="SAM" id="MobiDB-lite"/>
    </source>
</evidence>
<proteinExistence type="inferred from homology"/>
<dbReference type="Proteomes" id="UP000886842">
    <property type="component" value="Unassembled WGS sequence"/>
</dbReference>
<gene>
    <name evidence="4" type="primary">menG</name>
    <name evidence="6" type="ORF">IAA98_08235</name>
</gene>
<dbReference type="PANTHER" id="PTHR43591">
    <property type="entry name" value="METHYLTRANSFERASE"/>
    <property type="match status" value="1"/>
</dbReference>
<comment type="function">
    <text evidence="4">Methyltransferase required for the conversion of demethylmenaquinol (DMKH2) to menaquinol (MKH2).</text>
</comment>
<dbReference type="EMBL" id="DVLP01000245">
    <property type="protein sequence ID" value="HIT75558.1"/>
    <property type="molecule type" value="Genomic_DNA"/>
</dbReference>
<dbReference type="Gene3D" id="3.40.50.150">
    <property type="entry name" value="Vaccinia Virus protein VP39"/>
    <property type="match status" value="1"/>
</dbReference>
<comment type="caution">
    <text evidence="6">The sequence shown here is derived from an EMBL/GenBank/DDBJ whole genome shotgun (WGS) entry which is preliminary data.</text>
</comment>
<dbReference type="GO" id="GO:0043770">
    <property type="term" value="F:demethylmenaquinone methyltransferase activity"/>
    <property type="evidence" value="ECO:0007669"/>
    <property type="project" value="UniProtKB-UniRule"/>
</dbReference>
<reference evidence="6" key="1">
    <citation type="submission" date="2020-10" db="EMBL/GenBank/DDBJ databases">
        <authorList>
            <person name="Gilroy R."/>
        </authorList>
    </citation>
    <scope>NUCLEOTIDE SEQUENCE</scope>
    <source>
        <strain evidence="6">ChiGjej1B1-24693</strain>
    </source>
</reference>
<dbReference type="HAMAP" id="MF_01813">
    <property type="entry name" value="MenG_UbiE_methyltr"/>
    <property type="match status" value="1"/>
</dbReference>
<name>A0A9D1KNP5_9ACTN</name>
<organism evidence="6 7">
    <name type="scientific">Candidatus Avipropionibacterium avicola</name>
    <dbReference type="NCBI Taxonomy" id="2840701"/>
    <lineage>
        <taxon>Bacteria</taxon>
        <taxon>Bacillati</taxon>
        <taxon>Actinomycetota</taxon>
        <taxon>Actinomycetes</taxon>
        <taxon>Propionibacteriales</taxon>
        <taxon>Propionibacteriaceae</taxon>
        <taxon>Propionibacteriaceae incertae sedis</taxon>
        <taxon>Candidatus Avipropionibacterium</taxon>
    </lineage>
</organism>
<dbReference type="InterPro" id="IPR004033">
    <property type="entry name" value="UbiE/COQ5_MeTrFase"/>
</dbReference>
<feature type="region of interest" description="Disordered" evidence="5">
    <location>
        <begin position="1"/>
        <end position="71"/>
    </location>
</feature>
<dbReference type="PROSITE" id="PS51608">
    <property type="entry name" value="SAM_MT_UBIE"/>
    <property type="match status" value="1"/>
</dbReference>
<comment type="catalytic activity">
    <reaction evidence="4">
        <text>a 2-demethylmenaquinol + S-adenosyl-L-methionine = a menaquinol + S-adenosyl-L-homocysteine + H(+)</text>
        <dbReference type="Rhea" id="RHEA:42640"/>
        <dbReference type="Rhea" id="RHEA-COMP:9539"/>
        <dbReference type="Rhea" id="RHEA-COMP:9563"/>
        <dbReference type="ChEBI" id="CHEBI:15378"/>
        <dbReference type="ChEBI" id="CHEBI:18151"/>
        <dbReference type="ChEBI" id="CHEBI:55437"/>
        <dbReference type="ChEBI" id="CHEBI:57856"/>
        <dbReference type="ChEBI" id="CHEBI:59789"/>
        <dbReference type="EC" id="2.1.1.163"/>
    </reaction>
</comment>